<keyword evidence="6" id="KW-0067">ATP-binding</keyword>
<feature type="transmembrane region" description="Helical" evidence="9">
    <location>
        <begin position="551"/>
        <end position="569"/>
    </location>
</feature>
<dbReference type="PANTHER" id="PTHR24363">
    <property type="entry name" value="SERINE/THREONINE PROTEIN KINASE"/>
    <property type="match status" value="1"/>
</dbReference>
<evidence type="ECO:0000256" key="3">
    <source>
        <dbReference type="ARBA" id="ARBA00022679"/>
    </source>
</evidence>
<keyword evidence="2 11" id="KW-0723">Serine/threonine-protein kinase</keyword>
<evidence type="ECO:0000256" key="5">
    <source>
        <dbReference type="ARBA" id="ARBA00022777"/>
    </source>
</evidence>
<dbReference type="PANTHER" id="PTHR24363:SF0">
    <property type="entry name" value="SERINE_THREONINE KINASE LIKE DOMAIN CONTAINING 1"/>
    <property type="match status" value="1"/>
</dbReference>
<dbReference type="SUPFAM" id="SSF56112">
    <property type="entry name" value="Protein kinase-like (PK-like)"/>
    <property type="match status" value="1"/>
</dbReference>
<dbReference type="Gene3D" id="1.10.510.10">
    <property type="entry name" value="Transferase(Phosphotransferase) domain 1"/>
    <property type="match status" value="1"/>
</dbReference>
<comment type="caution">
    <text evidence="11">The sequence shown here is derived from an EMBL/GenBank/DDBJ whole genome shotgun (WGS) entry which is preliminary data.</text>
</comment>
<evidence type="ECO:0000256" key="6">
    <source>
        <dbReference type="ARBA" id="ARBA00022840"/>
    </source>
</evidence>
<keyword evidence="9" id="KW-0812">Transmembrane</keyword>
<evidence type="ECO:0000256" key="2">
    <source>
        <dbReference type="ARBA" id="ARBA00022527"/>
    </source>
</evidence>
<gene>
    <name evidence="11" type="ORF">ENR15_22600</name>
</gene>
<evidence type="ECO:0000256" key="9">
    <source>
        <dbReference type="SAM" id="Phobius"/>
    </source>
</evidence>
<feature type="transmembrane region" description="Helical" evidence="9">
    <location>
        <begin position="453"/>
        <end position="472"/>
    </location>
</feature>
<dbReference type="PROSITE" id="PS00108">
    <property type="entry name" value="PROTEIN_KINASE_ST"/>
    <property type="match status" value="1"/>
</dbReference>
<evidence type="ECO:0000256" key="7">
    <source>
        <dbReference type="ARBA" id="ARBA00047899"/>
    </source>
</evidence>
<evidence type="ECO:0000259" key="10">
    <source>
        <dbReference type="PROSITE" id="PS50011"/>
    </source>
</evidence>
<proteinExistence type="predicted"/>
<feature type="transmembrane region" description="Helical" evidence="9">
    <location>
        <begin position="636"/>
        <end position="654"/>
    </location>
</feature>
<dbReference type="InterPro" id="IPR000719">
    <property type="entry name" value="Prot_kinase_dom"/>
</dbReference>
<dbReference type="SMART" id="SM00220">
    <property type="entry name" value="S_TKc"/>
    <property type="match status" value="1"/>
</dbReference>
<protein>
    <recommendedName>
        <fullName evidence="1">non-specific serine/threonine protein kinase</fullName>
        <ecNumber evidence="1">2.7.11.1</ecNumber>
    </recommendedName>
</protein>
<feature type="transmembrane region" description="Helical" evidence="9">
    <location>
        <begin position="610"/>
        <end position="630"/>
    </location>
</feature>
<dbReference type="InterPro" id="IPR008271">
    <property type="entry name" value="Ser/Thr_kinase_AS"/>
</dbReference>
<dbReference type="CDD" id="cd14014">
    <property type="entry name" value="STKc_PknB_like"/>
    <property type="match status" value="1"/>
</dbReference>
<keyword evidence="4" id="KW-0547">Nucleotide-binding</keyword>
<feature type="transmembrane region" description="Helical" evidence="9">
    <location>
        <begin position="423"/>
        <end position="441"/>
    </location>
</feature>
<dbReference type="GO" id="GO:0004674">
    <property type="term" value="F:protein serine/threonine kinase activity"/>
    <property type="evidence" value="ECO:0007669"/>
    <property type="project" value="UniProtKB-KW"/>
</dbReference>
<evidence type="ECO:0000256" key="4">
    <source>
        <dbReference type="ARBA" id="ARBA00022741"/>
    </source>
</evidence>
<keyword evidence="5 11" id="KW-0418">Kinase</keyword>
<accession>A0A7C3ZZ70</accession>
<dbReference type="AlphaFoldDB" id="A0A7C3ZZ70"/>
<dbReference type="EMBL" id="DSPX01000232">
    <property type="protein sequence ID" value="HGG03349.1"/>
    <property type="molecule type" value="Genomic_DNA"/>
</dbReference>
<dbReference type="EC" id="2.7.11.1" evidence="1"/>
<dbReference type="PROSITE" id="PS50011">
    <property type="entry name" value="PROTEIN_KINASE_DOM"/>
    <property type="match status" value="1"/>
</dbReference>
<comment type="catalytic activity">
    <reaction evidence="8">
        <text>L-seryl-[protein] + ATP = O-phospho-L-seryl-[protein] + ADP + H(+)</text>
        <dbReference type="Rhea" id="RHEA:17989"/>
        <dbReference type="Rhea" id="RHEA-COMP:9863"/>
        <dbReference type="Rhea" id="RHEA-COMP:11604"/>
        <dbReference type="ChEBI" id="CHEBI:15378"/>
        <dbReference type="ChEBI" id="CHEBI:29999"/>
        <dbReference type="ChEBI" id="CHEBI:30616"/>
        <dbReference type="ChEBI" id="CHEBI:83421"/>
        <dbReference type="ChEBI" id="CHEBI:456216"/>
        <dbReference type="EC" id="2.7.11.1"/>
    </reaction>
</comment>
<dbReference type="InterPro" id="IPR011009">
    <property type="entry name" value="Kinase-like_dom_sf"/>
</dbReference>
<feature type="transmembrane region" description="Helical" evidence="9">
    <location>
        <begin position="575"/>
        <end position="598"/>
    </location>
</feature>
<feature type="transmembrane region" description="Helical" evidence="9">
    <location>
        <begin position="510"/>
        <end position="531"/>
    </location>
</feature>
<keyword evidence="9" id="KW-1133">Transmembrane helix</keyword>
<evidence type="ECO:0000313" key="11">
    <source>
        <dbReference type="EMBL" id="HGG03349.1"/>
    </source>
</evidence>
<organism evidence="11">
    <name type="scientific">Planktothricoides sp. SpSt-374</name>
    <dbReference type="NCBI Taxonomy" id="2282167"/>
    <lineage>
        <taxon>Bacteria</taxon>
        <taxon>Bacillati</taxon>
        <taxon>Cyanobacteriota</taxon>
        <taxon>Cyanophyceae</taxon>
        <taxon>Oscillatoriophycideae</taxon>
        <taxon>Oscillatoriales</taxon>
        <taxon>Oscillatoriaceae</taxon>
        <taxon>Planktothricoides</taxon>
    </lineage>
</organism>
<feature type="domain" description="Protein kinase" evidence="10">
    <location>
        <begin position="23"/>
        <end position="296"/>
    </location>
</feature>
<name>A0A7C3ZZ70_9CYAN</name>
<keyword evidence="9" id="KW-0472">Membrane</keyword>
<dbReference type="Gene3D" id="3.30.200.20">
    <property type="entry name" value="Phosphorylase Kinase, domain 1"/>
    <property type="match status" value="1"/>
</dbReference>
<dbReference type="GO" id="GO:0005524">
    <property type="term" value="F:ATP binding"/>
    <property type="evidence" value="ECO:0007669"/>
    <property type="project" value="UniProtKB-KW"/>
</dbReference>
<evidence type="ECO:0000256" key="1">
    <source>
        <dbReference type="ARBA" id="ARBA00012513"/>
    </source>
</evidence>
<dbReference type="Pfam" id="PF00069">
    <property type="entry name" value="Pkinase"/>
    <property type="match status" value="1"/>
</dbReference>
<keyword evidence="3" id="KW-0808">Transferase</keyword>
<comment type="catalytic activity">
    <reaction evidence="7">
        <text>L-threonyl-[protein] + ATP = O-phospho-L-threonyl-[protein] + ADP + H(+)</text>
        <dbReference type="Rhea" id="RHEA:46608"/>
        <dbReference type="Rhea" id="RHEA-COMP:11060"/>
        <dbReference type="Rhea" id="RHEA-COMP:11605"/>
        <dbReference type="ChEBI" id="CHEBI:15378"/>
        <dbReference type="ChEBI" id="CHEBI:30013"/>
        <dbReference type="ChEBI" id="CHEBI:30616"/>
        <dbReference type="ChEBI" id="CHEBI:61977"/>
        <dbReference type="ChEBI" id="CHEBI:456216"/>
        <dbReference type="EC" id="2.7.11.1"/>
    </reaction>
</comment>
<reference evidence="11" key="1">
    <citation type="journal article" date="2020" name="mSystems">
        <title>Genome- and Community-Level Interaction Insights into Carbon Utilization and Element Cycling Functions of Hydrothermarchaeota in Hydrothermal Sediment.</title>
        <authorList>
            <person name="Zhou Z."/>
            <person name="Liu Y."/>
            <person name="Xu W."/>
            <person name="Pan J."/>
            <person name="Luo Z.H."/>
            <person name="Li M."/>
        </authorList>
    </citation>
    <scope>NUCLEOTIDE SEQUENCE [LARGE SCALE GENOMIC DNA]</scope>
    <source>
        <strain evidence="11">SpSt-374</strain>
    </source>
</reference>
<sequence length="676" mass="73574">MTIDFRTGDKVTNKTNTIATQGYQIIRELGHNRAGGRVTYLATNHPEAQDIAQEELVVIKEFQFASASNGTWEIYDEYQREIQVLQGLNHPGIPRYLDSFQTDAGFCLVQEYKEAPPLSLSGSIWKPEQIKQIAIDILEIISYLQNRLPLVIHRDIKPENILVAQHQLLGGEIDNKQIDVYLVDFGFARIGQDPVAISSMVKGTMGFMPPEQIFNRELTAASDLYGVGATLICLLTGTKSQDIGNLIDQNYRIHFQSLLPKVSREFSRWLEKMVEPKPQNRFADADAALAALKPLSVVSVPKVRFSSKMVQLEAANLGEIATATITVQNTNRGMTLAGKWKVAAHPHDPKVKPPGHAWIAVTPQRFRGNKTECQIAVDTGQLLAGKSYTRQLLLEVNGGLESHQIKLKVKTPPLSTARTDLPYGWLLLLAVLGVNTMWTWGANFVGEMLAQLGRMYFGALVVILIWVGMAAHRAINLEPPAAKIGAKTGAIAGVLTIELFLLLSGDISQWWEQGMVIATLGGILGGLAAALTETGSWNLTLNRAQQKAKQLAGVVAGVMVGVGPVASHLDWVPLGLGFVVWYAVAVGLAALAGLVVSLVSAKGFGEREAIGISLATTVAGLLVGILAQVGWHSLTIWSLLGLVGSVVPLGYIIYQTQARSAIVTRYRMREPNLIKP</sequence>
<evidence type="ECO:0000256" key="8">
    <source>
        <dbReference type="ARBA" id="ARBA00048679"/>
    </source>
</evidence>